<dbReference type="InterPro" id="IPR029033">
    <property type="entry name" value="His_PPase_superfam"/>
</dbReference>
<dbReference type="PANTHER" id="PTHR47623:SF1">
    <property type="entry name" value="OS09G0287300 PROTEIN"/>
    <property type="match status" value="1"/>
</dbReference>
<dbReference type="CDD" id="cd07067">
    <property type="entry name" value="HP_PGM_like"/>
    <property type="match status" value="1"/>
</dbReference>
<sequence>MSTISPHPERIYLFRHAQAVWPEPTMRDFERPLSKRGVDDADAMAQRLKEEQYLPEIILSSSAMRCRQTADAAYRALDRRPSCRFIDDFYQAAPVTYIEAISDHADRQSVMICGHNPGIEETLLMLVGYEAFNVTCPYGFPTAGVAVLDHSGNTGNGLPEWKVTAFLAP</sequence>
<dbReference type="RefSeq" id="WP_354433554.1">
    <property type="nucleotide sequence ID" value="NZ_JBEPLY010000003.1"/>
</dbReference>
<dbReference type="GO" id="GO:0016787">
    <property type="term" value="F:hydrolase activity"/>
    <property type="evidence" value="ECO:0007669"/>
    <property type="project" value="UniProtKB-KW"/>
</dbReference>
<dbReference type="PANTHER" id="PTHR47623">
    <property type="entry name" value="OS09G0287300 PROTEIN"/>
    <property type="match status" value="1"/>
</dbReference>
<dbReference type="SUPFAM" id="SSF53254">
    <property type="entry name" value="Phosphoglycerate mutase-like"/>
    <property type="match status" value="1"/>
</dbReference>
<dbReference type="Proteomes" id="UP001549164">
    <property type="component" value="Unassembled WGS sequence"/>
</dbReference>
<evidence type="ECO:0000313" key="2">
    <source>
        <dbReference type="Proteomes" id="UP001549164"/>
    </source>
</evidence>
<dbReference type="EC" id="3.1.3.-" evidence="1"/>
<name>A0ABV2IA68_9HYPH</name>
<dbReference type="Gene3D" id="3.40.50.1240">
    <property type="entry name" value="Phosphoglycerate mutase-like"/>
    <property type="match status" value="1"/>
</dbReference>
<dbReference type="InterPro" id="IPR013078">
    <property type="entry name" value="His_Pase_superF_clade-1"/>
</dbReference>
<dbReference type="Pfam" id="PF00300">
    <property type="entry name" value="His_Phos_1"/>
    <property type="match status" value="1"/>
</dbReference>
<dbReference type="SMART" id="SM00855">
    <property type="entry name" value="PGAM"/>
    <property type="match status" value="1"/>
</dbReference>
<evidence type="ECO:0000313" key="1">
    <source>
        <dbReference type="EMBL" id="MET3599373.1"/>
    </source>
</evidence>
<protein>
    <submittedName>
        <fullName evidence="1">Phosphohistidine phosphatase</fullName>
        <ecNumber evidence="1">3.1.3.-</ecNumber>
    </submittedName>
</protein>
<proteinExistence type="predicted"/>
<keyword evidence="1" id="KW-0378">Hydrolase</keyword>
<keyword evidence="2" id="KW-1185">Reference proteome</keyword>
<organism evidence="1 2">
    <name type="scientific">Martelella mangrovi</name>
    <dbReference type="NCBI Taxonomy" id="1397477"/>
    <lineage>
        <taxon>Bacteria</taxon>
        <taxon>Pseudomonadati</taxon>
        <taxon>Pseudomonadota</taxon>
        <taxon>Alphaproteobacteria</taxon>
        <taxon>Hyphomicrobiales</taxon>
        <taxon>Aurantimonadaceae</taxon>
        <taxon>Martelella</taxon>
    </lineage>
</organism>
<gene>
    <name evidence="1" type="ORF">ABID12_001304</name>
</gene>
<accession>A0ABV2IA68</accession>
<reference evidence="1 2" key="1">
    <citation type="submission" date="2024-06" db="EMBL/GenBank/DDBJ databases">
        <title>Genomic Encyclopedia of Type Strains, Phase IV (KMG-IV): sequencing the most valuable type-strain genomes for metagenomic binning, comparative biology and taxonomic classification.</title>
        <authorList>
            <person name="Goeker M."/>
        </authorList>
    </citation>
    <scope>NUCLEOTIDE SEQUENCE [LARGE SCALE GENOMIC DNA]</scope>
    <source>
        <strain evidence="1 2">DSM 28102</strain>
    </source>
</reference>
<dbReference type="EMBL" id="JBEPLY010000003">
    <property type="protein sequence ID" value="MET3599373.1"/>
    <property type="molecule type" value="Genomic_DNA"/>
</dbReference>
<comment type="caution">
    <text evidence="1">The sequence shown here is derived from an EMBL/GenBank/DDBJ whole genome shotgun (WGS) entry which is preliminary data.</text>
</comment>